<reference evidence="5" key="1">
    <citation type="submission" date="2022-10" db="EMBL/GenBank/DDBJ databases">
        <authorList>
            <person name="Chen Y."/>
            <person name="Dougan E. K."/>
            <person name="Chan C."/>
            <person name="Rhodes N."/>
            <person name="Thang M."/>
        </authorList>
    </citation>
    <scope>NUCLEOTIDE SEQUENCE</scope>
</reference>
<proteinExistence type="predicted"/>
<feature type="region of interest" description="Disordered" evidence="2">
    <location>
        <begin position="386"/>
        <end position="470"/>
    </location>
</feature>
<reference evidence="6 7" key="2">
    <citation type="submission" date="2024-05" db="EMBL/GenBank/DDBJ databases">
        <authorList>
            <person name="Chen Y."/>
            <person name="Shah S."/>
            <person name="Dougan E. K."/>
            <person name="Thang M."/>
            <person name="Chan C."/>
        </authorList>
    </citation>
    <scope>NUCLEOTIDE SEQUENCE [LARGE SCALE GENOMIC DNA]</scope>
</reference>
<dbReference type="GO" id="GO:0046872">
    <property type="term" value="F:metal ion binding"/>
    <property type="evidence" value="ECO:0007669"/>
    <property type="project" value="UniProtKB-KW"/>
</dbReference>
<feature type="compositionally biased region" description="Basic and acidic residues" evidence="2">
    <location>
        <begin position="777"/>
        <end position="788"/>
    </location>
</feature>
<dbReference type="PROSITE" id="PS00202">
    <property type="entry name" value="RUBREDOXIN"/>
    <property type="match status" value="1"/>
</dbReference>
<feature type="compositionally biased region" description="Polar residues" evidence="2">
    <location>
        <begin position="762"/>
        <end position="773"/>
    </location>
</feature>
<dbReference type="Proteomes" id="UP001152797">
    <property type="component" value="Unassembled WGS sequence"/>
</dbReference>
<dbReference type="CDD" id="cd22744">
    <property type="entry name" value="OTU"/>
    <property type="match status" value="1"/>
</dbReference>
<keyword evidence="1" id="KW-0479">Metal-binding</keyword>
<dbReference type="PROSITE" id="PS50802">
    <property type="entry name" value="OTU"/>
    <property type="match status" value="1"/>
</dbReference>
<accession>A0A9P1G729</accession>
<evidence type="ECO:0000256" key="3">
    <source>
        <dbReference type="SAM" id="Phobius"/>
    </source>
</evidence>
<keyword evidence="3" id="KW-0472">Membrane</keyword>
<feature type="region of interest" description="Disordered" evidence="2">
    <location>
        <begin position="1005"/>
        <end position="1037"/>
    </location>
</feature>
<dbReference type="Gene3D" id="3.90.70.80">
    <property type="match status" value="1"/>
</dbReference>
<name>A0A9P1G729_9DINO</name>
<feature type="domain" description="OTU" evidence="4">
    <location>
        <begin position="804"/>
        <end position="963"/>
    </location>
</feature>
<evidence type="ECO:0000313" key="5">
    <source>
        <dbReference type="EMBL" id="CAI4002066.1"/>
    </source>
</evidence>
<sequence length="1410" mass="155463">ICLQRVLWIEAVLLCCIACTLGLVLCMQSQIPTDLGPDLGWEAKTEELAGRGISLGNLVDFYSKLFDSERVSFQPPVHTTKDVVRLEIIPQTSAAGTSFAELVNDGKKVTPGKMVTHNWSNLFRELMATVIADALGEHTFEFVAELLCDKEGVKVLTETLQVHDPLQDTYWICALSVNQHAGANPDGDTDPVTKIPHPVCGCKTVFFFNKDPPLNEQGESIMCEMNKFDDMMALLAKKNPNFTEVVAVDADLNLFRILVVAMLRWMGPWQRFHKATPKGWAKAIETAIWGYSTPPGLRFGNWNGDAASFWSYIAMLVAVSEVLHFSFAFSYQFAIRCGVPATRTALHFLFCFDMCIFVCPRNDTTVLHEKTGGNIKYDSPTFSQINSPALRGGSGGGGSAATRRKRDERDLLKGSKPDIKTKPMTKTKTDAKQSVQSHQTVDTEDWTRVTRRKPKPDKVGGGNDTAKPKPNMPVFHLWRDPTFPHHVSSYKAVSNDLQAGKPPKARIVEVTGPQADDLRNLWQSHDIKNASITLAFVNSEAPAQAKKQWLHVTAGGAPPTVRLVPCLCLGSQASQLPTVKVTQATAPAVAEAAVLRVTFDKQYVSEDEWKRTVSKPANAFHAMTEKKGLTQQIIATYGWRILSASRCSDQVTGFLKVTSSTKDAFLHASGIGGWFIDSLAKHGPKANVEWITPLIDEPRIDYRIRVLSDADGSGVALRQGSGAALGIRTPSRPTAVGGTVASGKIAEATPPKDAMEVEVTHSSNGEEMDTSGQAAKRQTETKGASPEKKRAKAVCTNFDTPFGFQRVDCGGNGDCGYRAAAAAYALADGRDLKETKENAPTLGATLRAQVASHLKKHQLWKDSWAPDDRWTESTEGGTVPTTYDEWLESTARPGRWVCGPTLIGIATRLKRNLVVFRFADDKWEKADLITPLESNAKDVSTAASFPPLPLFLKDNHYFTLEPREEGWPATWSSPADKKWDPNLHRGGGKSLRSWLPSSSASVASTQSASRTVTQSQRKQKSLKSWLPASSSAKSRSPAIGNNLKSWLPQSSCSTLAKSCFPATREASPAPSLAFSDDASLHKEDISNKNVDCHDTDAAKVASSWTCPECGYCTENRVDWVKRRRQHIVTWHPDKKDDWNLRNKPLLVPWTPDCTWKCPLCNMGMPPNITDCDTSYRLRKEHAQQQHPTAKRSRFFLPTPNNSAKATLAKISAGVAQRLLDLKAGKQGDHDVIFLKFPPFKEKVKRLTVIHPFCKKCSARAVSIAQIAKIPCNVSRRGGPGRQLLIRRVRAAVNDVTLPDALKKDLQHTLSWIDAPSDPAVDHQIDKFPWPLPSPASLYICKVCRQVNIRRASMTNTKCCGEPKQSPRHVQLLRQLDTAHKTARGHRRDQIVIAQNILMGKANVPTKQNND</sequence>
<feature type="non-terminal residue" evidence="5">
    <location>
        <position position="1"/>
    </location>
</feature>
<dbReference type="InterPro" id="IPR003323">
    <property type="entry name" value="OTU_dom"/>
</dbReference>
<protein>
    <recommendedName>
        <fullName evidence="4">OTU domain-containing protein</fullName>
    </recommendedName>
</protein>
<feature type="transmembrane region" description="Helical" evidence="3">
    <location>
        <begin position="7"/>
        <end position="25"/>
    </location>
</feature>
<feature type="compositionally biased region" description="Basic and acidic residues" evidence="2">
    <location>
        <begin position="405"/>
        <end position="431"/>
    </location>
</feature>
<keyword evidence="3" id="KW-0812">Transmembrane</keyword>
<organism evidence="5">
    <name type="scientific">Cladocopium goreaui</name>
    <dbReference type="NCBI Taxonomy" id="2562237"/>
    <lineage>
        <taxon>Eukaryota</taxon>
        <taxon>Sar</taxon>
        <taxon>Alveolata</taxon>
        <taxon>Dinophyceae</taxon>
        <taxon>Suessiales</taxon>
        <taxon>Symbiodiniaceae</taxon>
        <taxon>Cladocopium</taxon>
    </lineage>
</organism>
<evidence type="ECO:0000256" key="1">
    <source>
        <dbReference type="ARBA" id="ARBA00022723"/>
    </source>
</evidence>
<feature type="region of interest" description="Disordered" evidence="2">
    <location>
        <begin position="762"/>
        <end position="789"/>
    </location>
</feature>
<dbReference type="EMBL" id="CAMXCT010003035">
    <property type="protein sequence ID" value="CAI4002066.1"/>
    <property type="molecule type" value="Genomic_DNA"/>
</dbReference>
<gene>
    <name evidence="5" type="ORF">C1SCF055_LOCUS28048</name>
</gene>
<evidence type="ECO:0000259" key="4">
    <source>
        <dbReference type="PROSITE" id="PS50802"/>
    </source>
</evidence>
<keyword evidence="7" id="KW-1185">Reference proteome</keyword>
<dbReference type="InterPro" id="IPR018527">
    <property type="entry name" value="Rubredoxin_Fe_BS"/>
</dbReference>
<dbReference type="EMBL" id="CAMXCT030003035">
    <property type="protein sequence ID" value="CAL4789378.1"/>
    <property type="molecule type" value="Genomic_DNA"/>
</dbReference>
<evidence type="ECO:0000256" key="2">
    <source>
        <dbReference type="SAM" id="MobiDB-lite"/>
    </source>
</evidence>
<keyword evidence="3" id="KW-1133">Transmembrane helix</keyword>
<evidence type="ECO:0000313" key="6">
    <source>
        <dbReference type="EMBL" id="CAL4789378.1"/>
    </source>
</evidence>
<evidence type="ECO:0000313" key="7">
    <source>
        <dbReference type="Proteomes" id="UP001152797"/>
    </source>
</evidence>
<comment type="caution">
    <text evidence="5">The sequence shown here is derived from an EMBL/GenBank/DDBJ whole genome shotgun (WGS) entry which is preliminary data.</text>
</comment>
<dbReference type="EMBL" id="CAMXCT020003035">
    <property type="protein sequence ID" value="CAL1155441.1"/>
    <property type="molecule type" value="Genomic_DNA"/>
</dbReference>